<dbReference type="KEGG" id="mmob:F6R98_07055"/>
<evidence type="ECO:0000313" key="2">
    <source>
        <dbReference type="EMBL" id="QFY42413.1"/>
    </source>
</evidence>
<keyword evidence="1" id="KW-0732">Signal</keyword>
<keyword evidence="3" id="KW-1185">Reference proteome</keyword>
<dbReference type="AlphaFoldDB" id="A0A5Q0BEW8"/>
<accession>A0A5Q0BEW8</accession>
<organism evidence="2 3">
    <name type="scientific">Candidatus Methylospira mobilis</name>
    <dbReference type="NCBI Taxonomy" id="1808979"/>
    <lineage>
        <taxon>Bacteria</taxon>
        <taxon>Pseudomonadati</taxon>
        <taxon>Pseudomonadota</taxon>
        <taxon>Gammaproteobacteria</taxon>
        <taxon>Methylococcales</taxon>
        <taxon>Methylococcaceae</taxon>
        <taxon>Candidatus Methylospira</taxon>
    </lineage>
</organism>
<dbReference type="InParanoid" id="A0A5Q0BEW8"/>
<gene>
    <name evidence="2" type="ORF">F6R98_07055</name>
</gene>
<dbReference type="OrthoDB" id="1547340at1236"/>
<evidence type="ECO:0000313" key="3">
    <source>
        <dbReference type="Proteomes" id="UP000325755"/>
    </source>
</evidence>
<dbReference type="PROSITE" id="PS51257">
    <property type="entry name" value="PROKAR_LIPOPROTEIN"/>
    <property type="match status" value="1"/>
</dbReference>
<feature type="signal peptide" evidence="1">
    <location>
        <begin position="1"/>
        <end position="17"/>
    </location>
</feature>
<name>A0A5Q0BEW8_9GAMM</name>
<dbReference type="RefSeq" id="WP_153248401.1">
    <property type="nucleotide sequence ID" value="NZ_CP044205.1"/>
</dbReference>
<evidence type="ECO:0000256" key="1">
    <source>
        <dbReference type="SAM" id="SignalP"/>
    </source>
</evidence>
<reference evidence="2 3" key="1">
    <citation type="submission" date="2019-09" db="EMBL/GenBank/DDBJ databases">
        <title>Ecophysiology of the spiral-shaped methanotroph Methylospira mobilis as revealed by the complete genome sequence.</title>
        <authorList>
            <person name="Oshkin I.Y."/>
            <person name="Dedysh S.N."/>
            <person name="Miroshnikov K."/>
            <person name="Danilova O.V."/>
            <person name="Hakobyan A."/>
            <person name="Liesack W."/>
        </authorList>
    </citation>
    <scope>NUCLEOTIDE SEQUENCE [LARGE SCALE GENOMIC DNA]</scope>
    <source>
        <strain evidence="2 3">Shm1</strain>
    </source>
</reference>
<protein>
    <submittedName>
        <fullName evidence="2">Uncharacterized protein</fullName>
    </submittedName>
</protein>
<feature type="chain" id="PRO_5024794882" evidence="1">
    <location>
        <begin position="18"/>
        <end position="195"/>
    </location>
</feature>
<dbReference type="EMBL" id="CP044205">
    <property type="protein sequence ID" value="QFY42413.1"/>
    <property type="molecule type" value="Genomic_DNA"/>
</dbReference>
<dbReference type="Proteomes" id="UP000325755">
    <property type="component" value="Chromosome"/>
</dbReference>
<proteinExistence type="predicted"/>
<sequence>MKVRTLLSITCVLFAAASGCRIGSDAALTQNSITIENNLSPVSPCQNGNTVTVFTADGGHQTINPENTKSITGDYSSLPGLGIQVNNWYWTQTELPVQAESPQNPDNSGAQFAVSDSCTLTSSPAWYGKGIETYGIATVTAYKSTTGECVITIDENQPYTDAVTPGCCAPPLPEMENVCTGPWGVTNNGQSWPPQ</sequence>